<dbReference type="PANTHER" id="PTHR39081:SF1">
    <property type="entry name" value="MUT7-C RNASE DOMAIN-CONTAINING PROTEIN"/>
    <property type="match status" value="1"/>
</dbReference>
<gene>
    <name evidence="2" type="ORF">TST_1338</name>
</gene>
<dbReference type="Pfam" id="PF01927">
    <property type="entry name" value="Mut7-C"/>
    <property type="match status" value="1"/>
</dbReference>
<evidence type="ECO:0000313" key="2">
    <source>
        <dbReference type="EMBL" id="BAT72125.1"/>
    </source>
</evidence>
<name>A0A0S3QUV1_THET7</name>
<dbReference type="AlphaFoldDB" id="A0A0S3QUV1"/>
<dbReference type="OrthoDB" id="9797655at2"/>
<proteinExistence type="predicted"/>
<dbReference type="RefSeq" id="WP_068550114.1">
    <property type="nucleotide sequence ID" value="NZ_AP013035.1"/>
</dbReference>
<evidence type="ECO:0000259" key="1">
    <source>
        <dbReference type="Pfam" id="PF01927"/>
    </source>
</evidence>
<dbReference type="EMBL" id="AP013035">
    <property type="protein sequence ID" value="BAT72125.1"/>
    <property type="molecule type" value="Genomic_DNA"/>
</dbReference>
<dbReference type="InterPro" id="IPR002782">
    <property type="entry name" value="Mut7-C_RNAse_dom"/>
</dbReference>
<dbReference type="KEGG" id="ttk:TST_1338"/>
<evidence type="ECO:0000313" key="3">
    <source>
        <dbReference type="Proteomes" id="UP000063234"/>
    </source>
</evidence>
<protein>
    <recommendedName>
        <fullName evidence="1">Mut7-C RNAse domain-containing protein</fullName>
    </recommendedName>
</protein>
<organism evidence="2 3">
    <name type="scientific">Thermosulfidibacter takaii (strain DSM 17441 / JCM 13301 / NBRC 103674 / ABI70S6)</name>
    <dbReference type="NCBI Taxonomy" id="1298851"/>
    <lineage>
        <taxon>Bacteria</taxon>
        <taxon>Pseudomonadati</taxon>
        <taxon>Thermosulfidibacterota</taxon>
        <taxon>Thermosulfidibacteria</taxon>
        <taxon>Thermosulfidibacterales</taxon>
        <taxon>Thermosulfidibacteraceae</taxon>
    </lineage>
</organism>
<dbReference type="PANTHER" id="PTHR39081">
    <property type="entry name" value="MUT7-C DOMAIN-CONTAINING PROTEIN"/>
    <property type="match status" value="1"/>
</dbReference>
<dbReference type="STRING" id="1298851.TST_1338"/>
<reference evidence="3" key="1">
    <citation type="journal article" date="2018" name="Science">
        <title>A primordial and reversible TCA cycle in a facultatively chemolithoautotrophic thermophile.</title>
        <authorList>
            <person name="Nunoura T."/>
            <person name="Chikaraishi Y."/>
            <person name="Izaki R."/>
            <person name="Suwa T."/>
            <person name="Sato T."/>
            <person name="Harada T."/>
            <person name="Mori K."/>
            <person name="Kato Y."/>
            <person name="Miyazaki M."/>
            <person name="Shimamura S."/>
            <person name="Yanagawa K."/>
            <person name="Shuto A."/>
            <person name="Ohkouchi N."/>
            <person name="Fujita N."/>
            <person name="Takaki Y."/>
            <person name="Atomi H."/>
            <person name="Takai K."/>
        </authorList>
    </citation>
    <scope>NUCLEOTIDE SEQUENCE [LARGE SCALE GENOMIC DNA]</scope>
    <source>
        <strain evidence="3">DSM 17441 / JCM 13301 / NBRC 103674 / ABI70S6</strain>
    </source>
</reference>
<sequence length="151" mass="17594">MKFVADVMLGKLARFLRMMGQDVLYFDKAEDEFLLYTCKETNRTLLTRDKELHNAARSVKVDSVLLASNYVKEQLRELLDKKTLKLAKPSRCIVCNGLLVKKGPEDVEGLIPEFVLHKNREFWMCSRCGKVYWDGSHVKNFVKFIGFNPWE</sequence>
<accession>A0A0S3QUV1</accession>
<keyword evidence="3" id="KW-1185">Reference proteome</keyword>
<feature type="domain" description="Mut7-C RNAse" evidence="1">
    <location>
        <begin position="1"/>
        <end position="144"/>
    </location>
</feature>
<dbReference type="Proteomes" id="UP000063234">
    <property type="component" value="Chromosome"/>
</dbReference>